<name>A0ABR8BN14_9NOSO</name>
<keyword evidence="2" id="KW-1185">Reference proteome</keyword>
<reference evidence="1 2" key="1">
    <citation type="journal article" date="2020" name="ISME J.">
        <title>Comparative genomics reveals insights into cyanobacterial evolution and habitat adaptation.</title>
        <authorList>
            <person name="Chen M.Y."/>
            <person name="Teng W.K."/>
            <person name="Zhao L."/>
            <person name="Hu C.X."/>
            <person name="Zhou Y.K."/>
            <person name="Han B.P."/>
            <person name="Song L.R."/>
            <person name="Shu W.S."/>
        </authorList>
    </citation>
    <scope>NUCLEOTIDE SEQUENCE [LARGE SCALE GENOMIC DNA]</scope>
    <source>
        <strain evidence="1 2">FACHB-3921</strain>
    </source>
</reference>
<organism evidence="1 2">
    <name type="scientific">Nostoc parmelioides FACHB-3921</name>
    <dbReference type="NCBI Taxonomy" id="2692909"/>
    <lineage>
        <taxon>Bacteria</taxon>
        <taxon>Bacillati</taxon>
        <taxon>Cyanobacteriota</taxon>
        <taxon>Cyanophyceae</taxon>
        <taxon>Nostocales</taxon>
        <taxon>Nostocaceae</taxon>
        <taxon>Nostoc</taxon>
    </lineage>
</organism>
<evidence type="ECO:0000313" key="2">
    <source>
        <dbReference type="Proteomes" id="UP000621307"/>
    </source>
</evidence>
<sequence length="75" mass="8600">MDGQENPCDFWWGQVKYYATLAMERVSRGVDAVKQFLSTLNSDERWGVMMAIDEQAPVIFEQLTAAAPDWVEWLG</sequence>
<evidence type="ECO:0000313" key="1">
    <source>
        <dbReference type="EMBL" id="MBD2255507.1"/>
    </source>
</evidence>
<gene>
    <name evidence="1" type="ORF">H6G14_30335</name>
</gene>
<proteinExistence type="predicted"/>
<accession>A0ABR8BN14</accession>
<dbReference type="EMBL" id="JACJQL010000101">
    <property type="protein sequence ID" value="MBD2255507.1"/>
    <property type="molecule type" value="Genomic_DNA"/>
</dbReference>
<protein>
    <submittedName>
        <fullName evidence="1">Uncharacterized protein</fullName>
    </submittedName>
</protein>
<comment type="caution">
    <text evidence="1">The sequence shown here is derived from an EMBL/GenBank/DDBJ whole genome shotgun (WGS) entry which is preliminary data.</text>
</comment>
<dbReference type="Proteomes" id="UP000621307">
    <property type="component" value="Unassembled WGS sequence"/>
</dbReference>